<dbReference type="EMBL" id="JAOAOG010000331">
    <property type="protein sequence ID" value="KAJ6228011.1"/>
    <property type="molecule type" value="Genomic_DNA"/>
</dbReference>
<feature type="repeat" description="ANK" evidence="3">
    <location>
        <begin position="141"/>
        <end position="175"/>
    </location>
</feature>
<evidence type="ECO:0000256" key="1">
    <source>
        <dbReference type="ARBA" id="ARBA00022737"/>
    </source>
</evidence>
<feature type="region of interest" description="Disordered" evidence="5">
    <location>
        <begin position="267"/>
        <end position="304"/>
    </location>
</feature>
<evidence type="ECO:0000256" key="3">
    <source>
        <dbReference type="PROSITE-ProRule" id="PRU00023"/>
    </source>
</evidence>
<feature type="repeat" description="ANK" evidence="3">
    <location>
        <begin position="107"/>
        <end position="140"/>
    </location>
</feature>
<dbReference type="SUPFAM" id="SSF48403">
    <property type="entry name" value="Ankyrin repeat"/>
    <property type="match status" value="3"/>
</dbReference>
<accession>A0ABQ8X5S2</accession>
<protein>
    <submittedName>
        <fullName evidence="6">Ankyrin repeat-containing protein</fullName>
    </submittedName>
</protein>
<name>A0ABQ8X5S2_9EUKA</name>
<feature type="compositionally biased region" description="Basic and acidic residues" evidence="5">
    <location>
        <begin position="267"/>
        <end position="295"/>
    </location>
</feature>
<feature type="repeat" description="ANK" evidence="3">
    <location>
        <begin position="611"/>
        <end position="647"/>
    </location>
</feature>
<evidence type="ECO:0000313" key="7">
    <source>
        <dbReference type="Proteomes" id="UP001150062"/>
    </source>
</evidence>
<keyword evidence="7" id="KW-1185">Reference proteome</keyword>
<evidence type="ECO:0000256" key="5">
    <source>
        <dbReference type="SAM" id="MobiDB-lite"/>
    </source>
</evidence>
<reference evidence="6" key="1">
    <citation type="submission" date="2022-08" db="EMBL/GenBank/DDBJ databases">
        <title>Novel sulfate-reducing endosymbionts in the free-living metamonad Anaeramoeba.</title>
        <authorList>
            <person name="Jerlstrom-Hultqvist J."/>
            <person name="Cepicka I."/>
            <person name="Gallot-Lavallee L."/>
            <person name="Salas-Leiva D."/>
            <person name="Curtis B.A."/>
            <person name="Zahonova K."/>
            <person name="Pipaliya S."/>
            <person name="Dacks J."/>
            <person name="Roger A.J."/>
        </authorList>
    </citation>
    <scope>NUCLEOTIDE SEQUENCE</scope>
    <source>
        <strain evidence="6">Schooner1</strain>
    </source>
</reference>
<organism evidence="6 7">
    <name type="scientific">Anaeramoeba flamelloides</name>
    <dbReference type="NCBI Taxonomy" id="1746091"/>
    <lineage>
        <taxon>Eukaryota</taxon>
        <taxon>Metamonada</taxon>
        <taxon>Anaeramoebidae</taxon>
        <taxon>Anaeramoeba</taxon>
    </lineage>
</organism>
<dbReference type="InterPro" id="IPR002110">
    <property type="entry name" value="Ankyrin_rpt"/>
</dbReference>
<dbReference type="PANTHER" id="PTHR24123:SF128">
    <property type="entry name" value="ANK_REP_REGION DOMAIN-CONTAINING PROTEIN"/>
    <property type="match status" value="1"/>
</dbReference>
<dbReference type="Gene3D" id="1.25.40.20">
    <property type="entry name" value="Ankyrin repeat-containing domain"/>
    <property type="match status" value="4"/>
</dbReference>
<dbReference type="Proteomes" id="UP001150062">
    <property type="component" value="Unassembled WGS sequence"/>
</dbReference>
<dbReference type="Pfam" id="PF12796">
    <property type="entry name" value="Ank_2"/>
    <property type="match status" value="3"/>
</dbReference>
<sequence>MTINFSPIQLEVLQTGTLSNIQLFISSKLLSRYLTNHKWNALHIVCRYNPQITLLEFLTKNGVTAMGITERGLSPLHLLCRYHPNCKTQLDYLLSNYDLDVNVRDNEGWTPLHYLTRYQPSIKNIKFLLKKGAQVSLVTNEGSTPLMLLCRSTKRNLKSMKTLLKAGADPKVLTKKGWSPILFICRYATTTVQSPSIFLNKEDNTNQNDRHDINNQNVNNQKTFFVNLNIKENFLTKKEKKNKNLNIINTKEGEIKIDNEREISYQKAKEHEKEHEKEKEKKKEQETQKRIHNNERVSFQQDISKKDNTQKNKITFSTQKDLKYIKLLIENGCNIKIKEKVNNWTALHLACKYRSAEIELITFLLNLREFDVNDTILFSGMTCLHLVCVCFETLNPKLIFLLLDKFNANPDAIDKNWFTPLHYLCRHYNKPVKKQTNILNGKRNIYNHSKNEIISQEHESNFKNKNRKVNEFEIISKKVKETENEKDQENKENENEKENDNNNENENGNIIENTKAKEKDIKQIESIKILLEFHSDINCKNVDGWTPLHMACRYQNQLKKIIPLIKAGGNVNSKDLRNWRPLHFACRYFANLEIVNYLIKNGAKINVITKDNFTPLHFCALSQNQQNAAQCAKLLISNGADLYLKARKTALDLSIELYNHPVTEEIRLGLENIENIEQKEILEILKEQKNKTGKQLTEQLDQLKKQNKLFKEEKIYLINENRELRFNREQYLGLSTNKNKKELQIKKKMTKLKKLENSINKYYEIEKNMQTQLQQLEKINQKLLNDNKKNSQLLNNLLGKKKLKSNSNSKLKRKRKKKKKKKKLKIKRSLKKYK</sequence>
<proteinExistence type="predicted"/>
<dbReference type="SMART" id="SM00248">
    <property type="entry name" value="ANK"/>
    <property type="match status" value="10"/>
</dbReference>
<feature type="repeat" description="ANK" evidence="3">
    <location>
        <begin position="577"/>
        <end position="610"/>
    </location>
</feature>
<gene>
    <name evidence="6" type="ORF">M0813_09426</name>
</gene>
<feature type="compositionally biased region" description="Low complexity" evidence="5">
    <location>
        <begin position="504"/>
        <end position="513"/>
    </location>
</feature>
<keyword evidence="1" id="KW-0677">Repeat</keyword>
<feature type="compositionally biased region" description="Basic and acidic residues" evidence="5">
    <location>
        <begin position="480"/>
        <end position="500"/>
    </location>
</feature>
<comment type="caution">
    <text evidence="6">The sequence shown here is derived from an EMBL/GenBank/DDBJ whole genome shotgun (WGS) entry which is preliminary data.</text>
</comment>
<keyword evidence="4" id="KW-0175">Coiled coil</keyword>
<feature type="region of interest" description="Disordered" evidence="5">
    <location>
        <begin position="800"/>
        <end position="834"/>
    </location>
</feature>
<evidence type="ECO:0000313" key="6">
    <source>
        <dbReference type="EMBL" id="KAJ6228011.1"/>
    </source>
</evidence>
<dbReference type="PROSITE" id="PS50088">
    <property type="entry name" value="ANK_REPEAT"/>
    <property type="match status" value="5"/>
</dbReference>
<dbReference type="Pfam" id="PF00023">
    <property type="entry name" value="Ank"/>
    <property type="match status" value="1"/>
</dbReference>
<evidence type="ECO:0000256" key="4">
    <source>
        <dbReference type="SAM" id="Coils"/>
    </source>
</evidence>
<dbReference type="InterPro" id="IPR051165">
    <property type="entry name" value="Multifunctional_ANK_Repeat"/>
</dbReference>
<dbReference type="InterPro" id="IPR036770">
    <property type="entry name" value="Ankyrin_rpt-contain_sf"/>
</dbReference>
<evidence type="ECO:0000256" key="2">
    <source>
        <dbReference type="ARBA" id="ARBA00023043"/>
    </source>
</evidence>
<feature type="repeat" description="ANK" evidence="3">
    <location>
        <begin position="543"/>
        <end position="576"/>
    </location>
</feature>
<feature type="coiled-coil region" evidence="4">
    <location>
        <begin position="682"/>
        <end position="713"/>
    </location>
</feature>
<feature type="coiled-coil region" evidence="4">
    <location>
        <begin position="738"/>
        <end position="796"/>
    </location>
</feature>
<keyword evidence="2 3" id="KW-0040">ANK repeat</keyword>
<feature type="region of interest" description="Disordered" evidence="5">
    <location>
        <begin position="480"/>
        <end position="514"/>
    </location>
</feature>
<dbReference type="PANTHER" id="PTHR24123">
    <property type="entry name" value="ANKYRIN REPEAT-CONTAINING"/>
    <property type="match status" value="1"/>
</dbReference>
<dbReference type="PROSITE" id="PS50297">
    <property type="entry name" value="ANK_REP_REGION"/>
    <property type="match status" value="1"/>
</dbReference>